<comment type="caution">
    <text evidence="2">The sequence shown here is derived from an EMBL/GenBank/DDBJ whole genome shotgun (WGS) entry which is preliminary data.</text>
</comment>
<name>A0A811YQ46_NYCPR</name>
<dbReference type="Proteomes" id="UP000645828">
    <property type="component" value="Unassembled WGS sequence"/>
</dbReference>
<organism evidence="2 3">
    <name type="scientific">Nyctereutes procyonoides</name>
    <name type="common">Raccoon dog</name>
    <name type="synonym">Canis procyonoides</name>
    <dbReference type="NCBI Taxonomy" id="34880"/>
    <lineage>
        <taxon>Eukaryota</taxon>
        <taxon>Metazoa</taxon>
        <taxon>Chordata</taxon>
        <taxon>Craniata</taxon>
        <taxon>Vertebrata</taxon>
        <taxon>Euteleostomi</taxon>
        <taxon>Mammalia</taxon>
        <taxon>Eutheria</taxon>
        <taxon>Laurasiatheria</taxon>
        <taxon>Carnivora</taxon>
        <taxon>Caniformia</taxon>
        <taxon>Canidae</taxon>
        <taxon>Nyctereutes</taxon>
    </lineage>
</organism>
<evidence type="ECO:0000313" key="3">
    <source>
        <dbReference type="Proteomes" id="UP000645828"/>
    </source>
</evidence>
<dbReference type="EMBL" id="CAJHUB010000681">
    <property type="protein sequence ID" value="CAD7678305.1"/>
    <property type="molecule type" value="Genomic_DNA"/>
</dbReference>
<feature type="compositionally biased region" description="Pro residues" evidence="1">
    <location>
        <begin position="41"/>
        <end position="109"/>
    </location>
</feature>
<proteinExistence type="predicted"/>
<feature type="compositionally biased region" description="Low complexity" evidence="1">
    <location>
        <begin position="1"/>
        <end position="10"/>
    </location>
</feature>
<sequence>MAGSGASGRPRGARRLETSRRGRPPARGATHGARPGGGVAPPLPARPSPRAPPRAPRPARPSPRAPPRAPSPRAPPRAPRPARPSPRAPPLPRAPPPAPLPSRSPPPPRRPGEGFARRLARSWGGSRVGMDRSSESLFPPSAIEVEEILF</sequence>
<keyword evidence="3" id="KW-1185">Reference proteome</keyword>
<feature type="region of interest" description="Disordered" evidence="1">
    <location>
        <begin position="1"/>
        <end position="136"/>
    </location>
</feature>
<evidence type="ECO:0000313" key="2">
    <source>
        <dbReference type="EMBL" id="CAD7678305.1"/>
    </source>
</evidence>
<accession>A0A811YQ46</accession>
<dbReference type="PRINTS" id="PR01217">
    <property type="entry name" value="PRICHEXTENSN"/>
</dbReference>
<dbReference type="AlphaFoldDB" id="A0A811YQ46"/>
<reference evidence="2" key="1">
    <citation type="submission" date="2020-12" db="EMBL/GenBank/DDBJ databases">
        <authorList>
            <consortium name="Molecular Ecology Group"/>
        </authorList>
    </citation>
    <scope>NUCLEOTIDE SEQUENCE</scope>
    <source>
        <strain evidence="2">TBG_1078</strain>
    </source>
</reference>
<gene>
    <name evidence="2" type="ORF">NYPRO_LOCUS11103</name>
</gene>
<protein>
    <submittedName>
        <fullName evidence="2">(raccoon dog) hypothetical protein</fullName>
    </submittedName>
</protein>
<evidence type="ECO:0000256" key="1">
    <source>
        <dbReference type="SAM" id="MobiDB-lite"/>
    </source>
</evidence>